<dbReference type="EMBL" id="AVOT02094572">
    <property type="protein sequence ID" value="MBW0574623.1"/>
    <property type="molecule type" value="Genomic_DNA"/>
</dbReference>
<organism evidence="1 2">
    <name type="scientific">Austropuccinia psidii MF-1</name>
    <dbReference type="NCBI Taxonomy" id="1389203"/>
    <lineage>
        <taxon>Eukaryota</taxon>
        <taxon>Fungi</taxon>
        <taxon>Dikarya</taxon>
        <taxon>Basidiomycota</taxon>
        <taxon>Pucciniomycotina</taxon>
        <taxon>Pucciniomycetes</taxon>
        <taxon>Pucciniales</taxon>
        <taxon>Sphaerophragmiaceae</taxon>
        <taxon>Austropuccinia</taxon>
    </lineage>
</organism>
<protein>
    <submittedName>
        <fullName evidence="1">Uncharacterized protein</fullName>
    </submittedName>
</protein>
<evidence type="ECO:0000313" key="1">
    <source>
        <dbReference type="EMBL" id="MBW0574623.1"/>
    </source>
</evidence>
<name>A0A9Q3PUG7_9BASI</name>
<reference evidence="1" key="1">
    <citation type="submission" date="2021-03" db="EMBL/GenBank/DDBJ databases">
        <title>Draft genome sequence of rust myrtle Austropuccinia psidii MF-1, a brazilian biotype.</title>
        <authorList>
            <person name="Quecine M.C."/>
            <person name="Pachon D.M.R."/>
            <person name="Bonatelli M.L."/>
            <person name="Correr F.H."/>
            <person name="Franceschini L.M."/>
            <person name="Leite T.F."/>
            <person name="Margarido G.R.A."/>
            <person name="Almeida C.A."/>
            <person name="Ferrarezi J.A."/>
            <person name="Labate C.A."/>
        </authorList>
    </citation>
    <scope>NUCLEOTIDE SEQUENCE</scope>
    <source>
        <strain evidence="1">MF-1</strain>
    </source>
</reference>
<dbReference type="AlphaFoldDB" id="A0A9Q3PUG7"/>
<proteinExistence type="predicted"/>
<gene>
    <name evidence="1" type="ORF">O181_114338</name>
</gene>
<sequence length="93" mass="10184">MRLQHCPPISPLTTPYAFSPLHLPFLRSRGALPTCLRCLLSSLCASAASNHPYACVVPSRHAFDTANHPYACVVPSQHASKTVYHPYAWVVPS</sequence>
<keyword evidence="2" id="KW-1185">Reference proteome</keyword>
<comment type="caution">
    <text evidence="1">The sequence shown here is derived from an EMBL/GenBank/DDBJ whole genome shotgun (WGS) entry which is preliminary data.</text>
</comment>
<dbReference type="Proteomes" id="UP000765509">
    <property type="component" value="Unassembled WGS sequence"/>
</dbReference>
<accession>A0A9Q3PUG7</accession>
<evidence type="ECO:0000313" key="2">
    <source>
        <dbReference type="Proteomes" id="UP000765509"/>
    </source>
</evidence>